<evidence type="ECO:0000313" key="4">
    <source>
        <dbReference type="Proteomes" id="UP000284296"/>
    </source>
</evidence>
<dbReference type="Gene3D" id="3.80.30.30">
    <property type="match status" value="1"/>
</dbReference>
<dbReference type="GO" id="GO:1904047">
    <property type="term" value="F:S-adenosyl-L-methionine binding"/>
    <property type="evidence" value="ECO:0007669"/>
    <property type="project" value="TreeGrafter"/>
</dbReference>
<dbReference type="RefSeq" id="WP_118003995.1">
    <property type="nucleotide sequence ID" value="NZ_QRXF01000007.1"/>
</dbReference>
<dbReference type="Proteomes" id="UP000284296">
    <property type="component" value="Unassembled WGS sequence"/>
</dbReference>
<evidence type="ECO:0000313" key="1">
    <source>
        <dbReference type="EMBL" id="RGR53554.1"/>
    </source>
</evidence>
<comment type="caution">
    <text evidence="1">The sequence shown here is derived from an EMBL/GenBank/DDBJ whole genome shotgun (WGS) entry which is preliminary data.</text>
</comment>
<name>A0A395UWG8_9FIRM</name>
<dbReference type="PANTHER" id="PTHR37822">
    <property type="entry name" value="SPORE PHOTOPRODUCT LYASE-RELATED"/>
    <property type="match status" value="1"/>
</dbReference>
<proteinExistence type="predicted"/>
<dbReference type="EMBL" id="QRXG01000007">
    <property type="protein sequence ID" value="RGT82159.1"/>
    <property type="molecule type" value="Genomic_DNA"/>
</dbReference>
<dbReference type="GO" id="GO:0042601">
    <property type="term" value="C:endospore-forming forespore"/>
    <property type="evidence" value="ECO:0007669"/>
    <property type="project" value="TreeGrafter"/>
</dbReference>
<accession>A0A395UWG8</accession>
<dbReference type="PANTHER" id="PTHR37822:SF2">
    <property type="entry name" value="SPORE PHOTOPRODUCT LYASE"/>
    <property type="match status" value="1"/>
</dbReference>
<dbReference type="GO" id="GO:0051539">
    <property type="term" value="F:4 iron, 4 sulfur cluster binding"/>
    <property type="evidence" value="ECO:0007669"/>
    <property type="project" value="TreeGrafter"/>
</dbReference>
<organism evidence="1 3">
    <name type="scientific">Agathobacter rectalis</name>
    <dbReference type="NCBI Taxonomy" id="39491"/>
    <lineage>
        <taxon>Bacteria</taxon>
        <taxon>Bacillati</taxon>
        <taxon>Bacillota</taxon>
        <taxon>Clostridia</taxon>
        <taxon>Lachnospirales</taxon>
        <taxon>Lachnospiraceae</taxon>
        <taxon>Agathobacter</taxon>
    </lineage>
</organism>
<dbReference type="Pfam" id="PF20903">
    <property type="entry name" value="SPL"/>
    <property type="match status" value="1"/>
</dbReference>
<dbReference type="EMBL" id="QRUJ01000012">
    <property type="protein sequence ID" value="RGR53554.1"/>
    <property type="molecule type" value="Genomic_DNA"/>
</dbReference>
<evidence type="ECO:0000313" key="3">
    <source>
        <dbReference type="Proteomes" id="UP000266066"/>
    </source>
</evidence>
<sequence length="333" mass="38821">MCQYNKMFSHVYVEKGVAEHPRTKQILEKLNNTTVIEIDHYKDVFCRKKQSISAQSNAKALILAENTSGCIYEGAPVCQSFGNENFYYCSCMMNCIFDCEYCYLKGMYPSGNLVVFVNLEDIFAELESLLAQKSIYLCVSYDADLVAIESLTGFVREWIAFTKKHEKLTIEIRTKSGRRDLWSDYEACDRVIIAYTVSPQRVAAEYEHFASTPMERILASKCAMDRGFPVRLCFDPMIYCRDWRIEYSRLVDDVFSQIDGAKLWDVSIGSFRISQDYLKKMRKDMPHSAVVNFPYDNVNGYYQYPENIRSDMEEFMIKAVSTYVDKDRIFMWK</sequence>
<dbReference type="AlphaFoldDB" id="A0A395UWG8"/>
<gene>
    <name evidence="2" type="ORF">DWX06_05805</name>
    <name evidence="1" type="ORF">DWY38_11360</name>
</gene>
<evidence type="ECO:0000313" key="2">
    <source>
        <dbReference type="EMBL" id="RGT82159.1"/>
    </source>
</evidence>
<reference evidence="3 4" key="1">
    <citation type="submission" date="2018-08" db="EMBL/GenBank/DDBJ databases">
        <title>A genome reference for cultivated species of the human gut microbiota.</title>
        <authorList>
            <person name="Zou Y."/>
            <person name="Xue W."/>
            <person name="Luo G."/>
        </authorList>
    </citation>
    <scope>NUCLEOTIDE SEQUENCE [LARGE SCALE GENOMIC DNA]</scope>
    <source>
        <strain evidence="2 4">AF18-16LB</strain>
        <strain evidence="1 3">AF25-15</strain>
    </source>
</reference>
<dbReference type="InterPro" id="IPR049539">
    <property type="entry name" value="SPL"/>
</dbReference>
<dbReference type="Gene3D" id="3.40.50.12110">
    <property type="match status" value="1"/>
</dbReference>
<protein>
    <submittedName>
        <fullName evidence="1">Radical SAM protein</fullName>
    </submittedName>
</protein>
<dbReference type="Proteomes" id="UP000266066">
    <property type="component" value="Unassembled WGS sequence"/>
</dbReference>
<dbReference type="GO" id="GO:0003913">
    <property type="term" value="F:DNA photolyase activity"/>
    <property type="evidence" value="ECO:0007669"/>
    <property type="project" value="TreeGrafter"/>
</dbReference>